<name>A0A9P0TCS0_PIEBR</name>
<gene>
    <name evidence="1" type="ORF">PIBRA_LOCUS5801</name>
</gene>
<dbReference type="Proteomes" id="UP001152562">
    <property type="component" value="Unassembled WGS sequence"/>
</dbReference>
<evidence type="ECO:0000313" key="2">
    <source>
        <dbReference type="Proteomes" id="UP001152562"/>
    </source>
</evidence>
<evidence type="ECO:0000313" key="1">
    <source>
        <dbReference type="EMBL" id="CAH4029013.1"/>
    </source>
</evidence>
<organism evidence="1 2">
    <name type="scientific">Pieris brassicae</name>
    <name type="common">White butterfly</name>
    <name type="synonym">Large white butterfly</name>
    <dbReference type="NCBI Taxonomy" id="7116"/>
    <lineage>
        <taxon>Eukaryota</taxon>
        <taxon>Metazoa</taxon>
        <taxon>Ecdysozoa</taxon>
        <taxon>Arthropoda</taxon>
        <taxon>Hexapoda</taxon>
        <taxon>Insecta</taxon>
        <taxon>Pterygota</taxon>
        <taxon>Neoptera</taxon>
        <taxon>Endopterygota</taxon>
        <taxon>Lepidoptera</taxon>
        <taxon>Glossata</taxon>
        <taxon>Ditrysia</taxon>
        <taxon>Papilionoidea</taxon>
        <taxon>Pieridae</taxon>
        <taxon>Pierinae</taxon>
        <taxon>Pieris</taxon>
    </lineage>
</organism>
<sequence>MYARALSAEPFWNYWLGSRNTMEGTKKYTPQRTTPMRWENDLSKTAGLYCFQVACVKEKMVFFEGGSNQPNYDL</sequence>
<reference evidence="1" key="1">
    <citation type="submission" date="2022-05" db="EMBL/GenBank/DDBJ databases">
        <authorList>
            <person name="Okamura Y."/>
        </authorList>
    </citation>
    <scope>NUCLEOTIDE SEQUENCE</scope>
</reference>
<protein>
    <submittedName>
        <fullName evidence="1">Uncharacterized protein</fullName>
    </submittedName>
</protein>
<keyword evidence="2" id="KW-1185">Reference proteome</keyword>
<comment type="caution">
    <text evidence="1">The sequence shown here is derived from an EMBL/GenBank/DDBJ whole genome shotgun (WGS) entry which is preliminary data.</text>
</comment>
<dbReference type="AlphaFoldDB" id="A0A9P0TCS0"/>
<accession>A0A9P0TCS0</accession>
<dbReference type="EMBL" id="CALOZG010000006">
    <property type="protein sequence ID" value="CAH4029013.1"/>
    <property type="molecule type" value="Genomic_DNA"/>
</dbReference>
<proteinExistence type="predicted"/>